<keyword evidence="5" id="KW-1185">Reference proteome</keyword>
<dbReference type="SMART" id="SM01117">
    <property type="entry name" value="Cyt-b5"/>
    <property type="match status" value="1"/>
</dbReference>
<reference evidence="4" key="3">
    <citation type="submission" date="2025-08" db="UniProtKB">
        <authorList>
            <consortium name="Ensembl"/>
        </authorList>
    </citation>
    <scope>IDENTIFICATION</scope>
</reference>
<dbReference type="AlphaFoldDB" id="A0A2I2YP63"/>
<dbReference type="SUPFAM" id="SSF55856">
    <property type="entry name" value="Cytochrome b5-like heme/steroid binding domain"/>
    <property type="match status" value="1"/>
</dbReference>
<evidence type="ECO:0000313" key="4">
    <source>
        <dbReference type="Ensembl" id="ENSGGOP00000036670.1"/>
    </source>
</evidence>
<dbReference type="PROSITE" id="PS50255">
    <property type="entry name" value="CYTOCHROME_B5_2"/>
    <property type="match status" value="1"/>
</dbReference>
<evidence type="ECO:0000313" key="5">
    <source>
        <dbReference type="Proteomes" id="UP000001519"/>
    </source>
</evidence>
<evidence type="ECO:0000256" key="1">
    <source>
        <dbReference type="SAM" id="MobiDB-lite"/>
    </source>
</evidence>
<reference evidence="4 5" key="2">
    <citation type="journal article" date="2012" name="Nature">
        <title>Insights into hominid evolution from the gorilla genome sequence.</title>
        <authorList>
            <person name="Scally A."/>
            <person name="Dutheil J.Y."/>
            <person name="Hillier L.W."/>
            <person name="Jordan G.E."/>
            <person name="Goodhead I."/>
            <person name="Herrero J."/>
            <person name="Hobolth A."/>
            <person name="Lappalainen T."/>
            <person name="Mailund T."/>
            <person name="Marques-Bonet T."/>
            <person name="McCarthy S."/>
            <person name="Montgomery S.H."/>
            <person name="Schwalie P.C."/>
            <person name="Tang Y.A."/>
            <person name="Ward M.C."/>
            <person name="Xue Y."/>
            <person name="Yngvadottir B."/>
            <person name="Alkan C."/>
            <person name="Andersen L.N."/>
            <person name="Ayub Q."/>
            <person name="Ball E.V."/>
            <person name="Beal K."/>
            <person name="Bradley B.J."/>
            <person name="Chen Y."/>
            <person name="Clee C.M."/>
            <person name="Fitzgerald S."/>
            <person name="Graves T.A."/>
            <person name="Gu Y."/>
            <person name="Heath P."/>
            <person name="Heger A."/>
            <person name="Karakoc E."/>
            <person name="Kolb-Kokocinski A."/>
            <person name="Laird G.K."/>
            <person name="Lunter G."/>
            <person name="Meader S."/>
            <person name="Mort M."/>
            <person name="Mullikin J.C."/>
            <person name="Munch K."/>
            <person name="O'Connor T.D."/>
            <person name="Phillips A.D."/>
            <person name="Prado-Martinez J."/>
            <person name="Rogers A.S."/>
            <person name="Sajjadian S."/>
            <person name="Schmidt D."/>
            <person name="Shaw K."/>
            <person name="Simpson J.T."/>
            <person name="Stenson P.D."/>
            <person name="Turner D.J."/>
            <person name="Vigilant L."/>
            <person name="Vilella A.J."/>
            <person name="Whitener W."/>
            <person name="Zhu B."/>
            <person name="Cooper D.N."/>
            <person name="de Jong P."/>
            <person name="Dermitzakis E.T."/>
            <person name="Eichler E.E."/>
            <person name="Flicek P."/>
            <person name="Goldman N."/>
            <person name="Mundy N.I."/>
            <person name="Ning Z."/>
            <person name="Odom D.T."/>
            <person name="Ponting C.P."/>
            <person name="Quail M.A."/>
            <person name="Ryder O.A."/>
            <person name="Searle S.M."/>
            <person name="Warren W.C."/>
            <person name="Wilson R.K."/>
            <person name="Schierup M.H."/>
            <person name="Rogers J."/>
            <person name="Tyler-Smith C."/>
            <person name="Durbin R."/>
        </authorList>
    </citation>
    <scope>NUCLEOTIDE SEQUENCE [LARGE SCALE GENOMIC DNA]</scope>
</reference>
<reference evidence="4" key="4">
    <citation type="submission" date="2025-09" db="UniProtKB">
        <authorList>
            <consortium name="Ensembl"/>
        </authorList>
    </citation>
    <scope>IDENTIFICATION</scope>
</reference>
<evidence type="ECO:0000256" key="2">
    <source>
        <dbReference type="SAM" id="Phobius"/>
    </source>
</evidence>
<dbReference type="GeneTree" id="ENSGT00950000182990"/>
<gene>
    <name evidence="4" type="primary">FADS3</name>
</gene>
<feature type="transmembrane region" description="Helical" evidence="2">
    <location>
        <begin position="159"/>
        <end position="179"/>
    </location>
</feature>
<feature type="region of interest" description="Disordered" evidence="1">
    <location>
        <begin position="1"/>
        <end position="21"/>
    </location>
</feature>
<dbReference type="PANTHER" id="PTHR19353:SF11">
    <property type="entry name" value="FATTY ACID DESATURASE 3"/>
    <property type="match status" value="1"/>
</dbReference>
<proteinExistence type="predicted"/>
<dbReference type="Bgee" id="ENSGGOG00000012388">
    <property type="expression patterns" value="Expressed in heart and 6 other cell types or tissues"/>
</dbReference>
<sequence>MGGVGEPGPREGPAQPGAPLPTFCWEQIRAHDQPGDKWLVIERRVYDISRWAQRHPGGSRLIGHHGAEDATDAFRAFHQDLNFVRKFLQPLLIGELAPEEPSQDGPLNAQLVEDFRALHQAAEDMKLFDASPTFFAFLLGHILAMEVLAWLLIYLLGPGWVPSALAAFILAISQVTPVLRSGSHLQRGALAFHQLVQRAPQFPDRAPPLPQDAETQLQPGGPAGQVAVCQARPQLRSEALPHRAGGHRQVPEEVW</sequence>
<evidence type="ECO:0000259" key="3">
    <source>
        <dbReference type="PROSITE" id="PS50255"/>
    </source>
</evidence>
<dbReference type="InterPro" id="IPR001199">
    <property type="entry name" value="Cyt_B5-like_heme/steroid-bd"/>
</dbReference>
<dbReference type="InterPro" id="IPR036400">
    <property type="entry name" value="Cyt_B5-like_heme/steroid_sf"/>
</dbReference>
<dbReference type="Pfam" id="PF00173">
    <property type="entry name" value="Cyt-b5"/>
    <property type="match status" value="1"/>
</dbReference>
<protein>
    <submittedName>
        <fullName evidence="4">Fatty acid desaturase 3</fullName>
    </submittedName>
</protein>
<dbReference type="EMBL" id="CABD030079477">
    <property type="status" value="NOT_ANNOTATED_CDS"/>
    <property type="molecule type" value="Genomic_DNA"/>
</dbReference>
<keyword evidence="2" id="KW-1133">Transmembrane helix</keyword>
<dbReference type="PRINTS" id="PR00363">
    <property type="entry name" value="CYTOCHROMEB5"/>
</dbReference>
<dbReference type="GO" id="GO:0016491">
    <property type="term" value="F:oxidoreductase activity"/>
    <property type="evidence" value="ECO:0007669"/>
    <property type="project" value="InterPro"/>
</dbReference>
<organism evidence="4 5">
    <name type="scientific">Gorilla gorilla gorilla</name>
    <name type="common">Western lowland gorilla</name>
    <dbReference type="NCBI Taxonomy" id="9595"/>
    <lineage>
        <taxon>Eukaryota</taxon>
        <taxon>Metazoa</taxon>
        <taxon>Chordata</taxon>
        <taxon>Craniata</taxon>
        <taxon>Vertebrata</taxon>
        <taxon>Euteleostomi</taxon>
        <taxon>Mammalia</taxon>
        <taxon>Eutheria</taxon>
        <taxon>Euarchontoglires</taxon>
        <taxon>Primates</taxon>
        <taxon>Haplorrhini</taxon>
        <taxon>Catarrhini</taxon>
        <taxon>Hominidae</taxon>
        <taxon>Gorilla</taxon>
    </lineage>
</organism>
<accession>A0A2I2YP63</accession>
<dbReference type="PANTHER" id="PTHR19353">
    <property type="entry name" value="FATTY ACID DESATURASE 2"/>
    <property type="match status" value="1"/>
</dbReference>
<dbReference type="Gene3D" id="3.10.120.10">
    <property type="entry name" value="Cytochrome b5-like heme/steroid binding domain"/>
    <property type="match status" value="1"/>
</dbReference>
<reference evidence="5" key="1">
    <citation type="submission" date="2011-05" db="EMBL/GenBank/DDBJ databases">
        <title>Insights into the evolution of the great apes provided by the gorilla genome.</title>
        <authorList>
            <person name="Scally A."/>
        </authorList>
    </citation>
    <scope>NUCLEOTIDE SEQUENCE [LARGE SCALE GENOMIC DNA]</scope>
</reference>
<keyword evidence="2" id="KW-0812">Transmembrane</keyword>
<feature type="transmembrane region" description="Helical" evidence="2">
    <location>
        <begin position="134"/>
        <end position="153"/>
    </location>
</feature>
<dbReference type="Ensembl" id="ENSGGOT00000046983.1">
    <property type="protein sequence ID" value="ENSGGOP00000036670.1"/>
    <property type="gene ID" value="ENSGGOG00000012388.3"/>
</dbReference>
<name>A0A2I2YP63_GORGO</name>
<feature type="region of interest" description="Disordered" evidence="1">
    <location>
        <begin position="203"/>
        <end position="224"/>
    </location>
</feature>
<dbReference type="Proteomes" id="UP000001519">
    <property type="component" value="Chromosome 11"/>
</dbReference>
<keyword evidence="2" id="KW-0472">Membrane</keyword>
<feature type="domain" description="Cytochrome b5 heme-binding" evidence="3">
    <location>
        <begin position="20"/>
        <end position="97"/>
    </location>
</feature>
<dbReference type="InterPro" id="IPR012171">
    <property type="entry name" value="Fatty_acid_desaturase"/>
</dbReference>